<organism evidence="2 3">
    <name type="scientific">Basidiobolus ranarum</name>
    <dbReference type="NCBI Taxonomy" id="34480"/>
    <lineage>
        <taxon>Eukaryota</taxon>
        <taxon>Fungi</taxon>
        <taxon>Fungi incertae sedis</taxon>
        <taxon>Zoopagomycota</taxon>
        <taxon>Entomophthoromycotina</taxon>
        <taxon>Basidiobolomycetes</taxon>
        <taxon>Basidiobolales</taxon>
        <taxon>Basidiobolaceae</taxon>
        <taxon>Basidiobolus</taxon>
    </lineage>
</organism>
<proteinExistence type="predicted"/>
<feature type="signal peptide" evidence="1">
    <location>
        <begin position="1"/>
        <end position="20"/>
    </location>
</feature>
<keyword evidence="2" id="KW-0378">Hydrolase</keyword>
<protein>
    <submittedName>
        <fullName evidence="2">Chitin deacetylase</fullName>
        <ecNumber evidence="2">3.5.1.41</ecNumber>
    </submittedName>
</protein>
<keyword evidence="1" id="KW-0732">Signal</keyword>
<keyword evidence="3" id="KW-1185">Reference proteome</keyword>
<sequence length="99" mass="10886">MLSLVIKILLIFTLLDLTRGQEDSPTFSINPSWAHVLKNITIPDIPRKKVGEGTCSNSNCSPGECNTCWETCGSCPGDKEIYGCKNPQHWSLTFDDGPT</sequence>
<name>A0ABR2WLQ6_9FUNG</name>
<comment type="caution">
    <text evidence="2">The sequence shown here is derived from an EMBL/GenBank/DDBJ whole genome shotgun (WGS) entry which is preliminary data.</text>
</comment>
<accession>A0ABR2WLQ6</accession>
<gene>
    <name evidence="2" type="primary">CDA2_23</name>
    <name evidence="2" type="ORF">K7432_011843</name>
</gene>
<dbReference type="EC" id="3.5.1.41" evidence="2"/>
<evidence type="ECO:0000313" key="3">
    <source>
        <dbReference type="Proteomes" id="UP001479436"/>
    </source>
</evidence>
<evidence type="ECO:0000313" key="2">
    <source>
        <dbReference type="EMBL" id="KAK9762427.1"/>
    </source>
</evidence>
<feature type="chain" id="PRO_5046031152" evidence="1">
    <location>
        <begin position="21"/>
        <end position="99"/>
    </location>
</feature>
<reference evidence="2 3" key="1">
    <citation type="submission" date="2023-04" db="EMBL/GenBank/DDBJ databases">
        <title>Genome of Basidiobolus ranarum AG-B5.</title>
        <authorList>
            <person name="Stajich J.E."/>
            <person name="Carter-House D."/>
            <person name="Gryganskyi A."/>
        </authorList>
    </citation>
    <scope>NUCLEOTIDE SEQUENCE [LARGE SCALE GENOMIC DNA]</scope>
    <source>
        <strain evidence="2 3">AG-B5</strain>
    </source>
</reference>
<evidence type="ECO:0000256" key="1">
    <source>
        <dbReference type="SAM" id="SignalP"/>
    </source>
</evidence>
<dbReference type="EMBL" id="JASJQH010000965">
    <property type="protein sequence ID" value="KAK9762427.1"/>
    <property type="molecule type" value="Genomic_DNA"/>
</dbReference>
<dbReference type="GO" id="GO:0004099">
    <property type="term" value="F:chitin deacetylase activity"/>
    <property type="evidence" value="ECO:0007669"/>
    <property type="project" value="UniProtKB-EC"/>
</dbReference>
<dbReference type="Proteomes" id="UP001479436">
    <property type="component" value="Unassembled WGS sequence"/>
</dbReference>